<dbReference type="InterPro" id="IPR002867">
    <property type="entry name" value="IBR_dom"/>
</dbReference>
<dbReference type="RefSeq" id="XP_070888199.1">
    <property type="nucleotide sequence ID" value="XM_071032532.1"/>
</dbReference>
<evidence type="ECO:0000256" key="10">
    <source>
        <dbReference type="SAM" id="MobiDB-lite"/>
    </source>
</evidence>
<feature type="region of interest" description="Disordered" evidence="10">
    <location>
        <begin position="491"/>
        <end position="537"/>
    </location>
</feature>
<evidence type="ECO:0000259" key="11">
    <source>
        <dbReference type="PROSITE" id="PS50089"/>
    </source>
</evidence>
<dbReference type="SUPFAM" id="SSF57850">
    <property type="entry name" value="RING/U-box"/>
    <property type="match status" value="3"/>
</dbReference>
<dbReference type="Gene3D" id="1.20.120.1750">
    <property type="match status" value="1"/>
</dbReference>
<evidence type="ECO:0000256" key="2">
    <source>
        <dbReference type="ARBA" id="ARBA00012251"/>
    </source>
</evidence>
<dbReference type="Pfam" id="PF01485">
    <property type="entry name" value="IBR"/>
    <property type="match status" value="1"/>
</dbReference>
<evidence type="ECO:0000256" key="5">
    <source>
        <dbReference type="ARBA" id="ARBA00022737"/>
    </source>
</evidence>
<comment type="catalytic activity">
    <reaction evidence="1">
        <text>[E2 ubiquitin-conjugating enzyme]-S-ubiquitinyl-L-cysteine + [acceptor protein]-L-lysine = [E2 ubiquitin-conjugating enzyme]-L-cysteine + [acceptor protein]-N(6)-ubiquitinyl-L-lysine.</text>
        <dbReference type="EC" id="2.3.2.31"/>
    </reaction>
</comment>
<dbReference type="InterPro" id="IPR044066">
    <property type="entry name" value="TRIAD_supradom"/>
</dbReference>
<evidence type="ECO:0000256" key="6">
    <source>
        <dbReference type="ARBA" id="ARBA00022771"/>
    </source>
</evidence>
<keyword evidence="6 9" id="KW-0863">Zinc-finger</keyword>
<dbReference type="PANTHER" id="PTHR11685">
    <property type="entry name" value="RBR FAMILY RING FINGER AND IBR DOMAIN-CONTAINING"/>
    <property type="match status" value="1"/>
</dbReference>
<dbReference type="PROSITE" id="PS50089">
    <property type="entry name" value="ZF_RING_2"/>
    <property type="match status" value="1"/>
</dbReference>
<gene>
    <name evidence="13" type="ORF">BJX67DRAFT_379256</name>
</gene>
<dbReference type="EMBL" id="JBFXLQ010000010">
    <property type="protein sequence ID" value="KAL2869220.1"/>
    <property type="molecule type" value="Genomic_DNA"/>
</dbReference>
<keyword evidence="4" id="KW-0479">Metal-binding</keyword>
<keyword evidence="14" id="KW-1185">Reference proteome</keyword>
<evidence type="ECO:0000256" key="1">
    <source>
        <dbReference type="ARBA" id="ARBA00001798"/>
    </source>
</evidence>
<evidence type="ECO:0000259" key="12">
    <source>
        <dbReference type="PROSITE" id="PS51873"/>
    </source>
</evidence>
<accession>A0ABR4LXI1</accession>
<feature type="domain" description="RING-type" evidence="12">
    <location>
        <begin position="306"/>
        <end position="605"/>
    </location>
</feature>
<protein>
    <recommendedName>
        <fullName evidence="2">RBR-type E3 ubiquitin transferase</fullName>
        <ecNumber evidence="2">2.3.2.31</ecNumber>
    </recommendedName>
</protein>
<reference evidence="13 14" key="1">
    <citation type="submission" date="2024-07" db="EMBL/GenBank/DDBJ databases">
        <title>Section-level genome sequencing and comparative genomics of Aspergillus sections Usti and Cavernicolus.</title>
        <authorList>
            <consortium name="Lawrence Berkeley National Laboratory"/>
            <person name="Nybo J.L."/>
            <person name="Vesth T.C."/>
            <person name="Theobald S."/>
            <person name="Frisvad J.C."/>
            <person name="Larsen T.O."/>
            <person name="Kjaerboelling I."/>
            <person name="Rothschild-Mancinelli K."/>
            <person name="Lyhne E.K."/>
            <person name="Kogle M.E."/>
            <person name="Barry K."/>
            <person name="Clum A."/>
            <person name="Na H."/>
            <person name="Ledsgaard L."/>
            <person name="Lin J."/>
            <person name="Lipzen A."/>
            <person name="Kuo A."/>
            <person name="Riley R."/>
            <person name="Mondo S."/>
            <person name="Labutti K."/>
            <person name="Haridas S."/>
            <person name="Pangalinan J."/>
            <person name="Salamov A.A."/>
            <person name="Simmons B.A."/>
            <person name="Magnuson J.K."/>
            <person name="Chen J."/>
            <person name="Drula E."/>
            <person name="Henrissat B."/>
            <person name="Wiebenga A."/>
            <person name="Lubbers R.J."/>
            <person name="Gomes A.C."/>
            <person name="Macurrencykelacurrency M.R."/>
            <person name="Stajich J."/>
            <person name="Grigoriev I.V."/>
            <person name="Mortensen U.H."/>
            <person name="De Vries R.P."/>
            <person name="Baker S.E."/>
            <person name="Andersen M.R."/>
        </authorList>
    </citation>
    <scope>NUCLEOTIDE SEQUENCE [LARGE SCALE GENOMIC DNA]</scope>
    <source>
        <strain evidence="13 14">CBS 449.75</strain>
    </source>
</reference>
<feature type="region of interest" description="Disordered" evidence="10">
    <location>
        <begin position="127"/>
        <end position="185"/>
    </location>
</feature>
<evidence type="ECO:0000256" key="9">
    <source>
        <dbReference type="PROSITE-ProRule" id="PRU00175"/>
    </source>
</evidence>
<evidence type="ECO:0000313" key="13">
    <source>
        <dbReference type="EMBL" id="KAL2869220.1"/>
    </source>
</evidence>
<keyword evidence="3" id="KW-0808">Transferase</keyword>
<proteinExistence type="predicted"/>
<name>A0ABR4LXI1_9EURO</name>
<feature type="compositionally biased region" description="Low complexity" evidence="10">
    <location>
        <begin position="52"/>
        <end position="74"/>
    </location>
</feature>
<dbReference type="GeneID" id="98147604"/>
<sequence>MGLRKLLGNRSGRYSIWQDVLAEPEPHPHPQPQPQSLPKVSSEKVHFSFKKTQVTTSTQTQGQSQGQGQGQSQTPTDLAGLGTSIPNTGPAELESVASEGKTLQWDIRKKTRGAVEVGEGVAVEVEGRQALNVEGEGEEGIENGDSDKENDDDGKVSGGTIQHPHEEEEEEEEPPAKEKPKPVVDDDLLIFSDMMDAIPLFGRQFGVAPTSIVREQKAQEPEPEPEPEPESKSKSVNGQGKDFDSLLQQVDQELEALYADHLKQSGTRKAEKPKGFGGHDWTASYESAVKSRKKLKSAFRSKPEPKAEECIICLEPFKDGVPAPKTVTSACLHPPSVCSDCVKKSIKNDLETKFWNEIKCPECKTLLIHDDVKRFADEATFARYDNLSFRHAVSADKRFIWCLECDFGQLHEPGASQPQVRCLNCAAVSCFKHAIKWHDGFTCDEYDAVLWDPDSYREIKAKNANGGSAEPTLQPMSEAVMKRAKLGEEFRQQQLHQAQKKAAREQQAKAMKEAKKAKQAKEKEEKSSKQASAKDDFQEKLETLKRRKEELEASVKVVEATTKRCPGCRWPIEKNEGCDHMTCKNPPDCLPASFYCVHYLVVIGD</sequence>
<dbReference type="InterPro" id="IPR031127">
    <property type="entry name" value="E3_UB_ligase_RBR"/>
</dbReference>
<feature type="compositionally biased region" description="Acidic residues" evidence="10">
    <location>
        <begin position="135"/>
        <end position="152"/>
    </location>
</feature>
<dbReference type="CDD" id="cd20335">
    <property type="entry name" value="BRcat_RBR"/>
    <property type="match status" value="1"/>
</dbReference>
<keyword evidence="5" id="KW-0677">Repeat</keyword>
<evidence type="ECO:0000256" key="3">
    <source>
        <dbReference type="ARBA" id="ARBA00022679"/>
    </source>
</evidence>
<evidence type="ECO:0000256" key="7">
    <source>
        <dbReference type="ARBA" id="ARBA00022786"/>
    </source>
</evidence>
<keyword evidence="7" id="KW-0833">Ubl conjugation pathway</keyword>
<dbReference type="Gene3D" id="3.30.40.10">
    <property type="entry name" value="Zinc/RING finger domain, C3HC4 (zinc finger)"/>
    <property type="match status" value="1"/>
</dbReference>
<dbReference type="EC" id="2.3.2.31" evidence="2"/>
<evidence type="ECO:0000256" key="8">
    <source>
        <dbReference type="ARBA" id="ARBA00022833"/>
    </source>
</evidence>
<dbReference type="SMART" id="SM00647">
    <property type="entry name" value="IBR"/>
    <property type="match status" value="1"/>
</dbReference>
<comment type="caution">
    <text evidence="13">The sequence shown here is derived from an EMBL/GenBank/DDBJ whole genome shotgun (WGS) entry which is preliminary data.</text>
</comment>
<organism evidence="13 14">
    <name type="scientific">Aspergillus lucknowensis</name>
    <dbReference type="NCBI Taxonomy" id="176173"/>
    <lineage>
        <taxon>Eukaryota</taxon>
        <taxon>Fungi</taxon>
        <taxon>Dikarya</taxon>
        <taxon>Ascomycota</taxon>
        <taxon>Pezizomycotina</taxon>
        <taxon>Eurotiomycetes</taxon>
        <taxon>Eurotiomycetidae</taxon>
        <taxon>Eurotiales</taxon>
        <taxon>Aspergillaceae</taxon>
        <taxon>Aspergillus</taxon>
        <taxon>Aspergillus subgen. Nidulantes</taxon>
    </lineage>
</organism>
<feature type="domain" description="RING-type" evidence="11">
    <location>
        <begin position="310"/>
        <end position="364"/>
    </location>
</feature>
<dbReference type="Proteomes" id="UP001610432">
    <property type="component" value="Unassembled WGS sequence"/>
</dbReference>
<keyword evidence="8" id="KW-0862">Zinc</keyword>
<feature type="region of interest" description="Disordered" evidence="10">
    <location>
        <begin position="21"/>
        <end position="99"/>
    </location>
</feature>
<dbReference type="InterPro" id="IPR001841">
    <property type="entry name" value="Znf_RING"/>
</dbReference>
<feature type="region of interest" description="Disordered" evidence="10">
    <location>
        <begin position="214"/>
        <end position="241"/>
    </location>
</feature>
<evidence type="ECO:0000313" key="14">
    <source>
        <dbReference type="Proteomes" id="UP001610432"/>
    </source>
</evidence>
<evidence type="ECO:0000256" key="4">
    <source>
        <dbReference type="ARBA" id="ARBA00022723"/>
    </source>
</evidence>
<dbReference type="PROSITE" id="PS51873">
    <property type="entry name" value="TRIAD"/>
    <property type="match status" value="1"/>
</dbReference>
<feature type="compositionally biased region" description="Basic and acidic residues" evidence="10">
    <location>
        <begin position="502"/>
        <end position="537"/>
    </location>
</feature>
<dbReference type="SMART" id="SM00184">
    <property type="entry name" value="RING"/>
    <property type="match status" value="1"/>
</dbReference>
<dbReference type="InterPro" id="IPR013083">
    <property type="entry name" value="Znf_RING/FYVE/PHD"/>
</dbReference>
<feature type="compositionally biased region" description="Basic and acidic residues" evidence="10">
    <location>
        <begin position="174"/>
        <end position="184"/>
    </location>
</feature>